<dbReference type="RefSeq" id="WP_170232594.1">
    <property type="nucleotide sequence ID" value="NZ_BJYL01000012.1"/>
</dbReference>
<gene>
    <name evidence="3" type="ORF">SLU01_10130</name>
</gene>
<evidence type="ECO:0000313" key="3">
    <source>
        <dbReference type="EMBL" id="GEN82701.1"/>
    </source>
</evidence>
<comment type="caution">
    <text evidence="3">The sequence shown here is derived from an EMBL/GenBank/DDBJ whole genome shotgun (WGS) entry which is preliminary data.</text>
</comment>
<keyword evidence="4" id="KW-1185">Reference proteome</keyword>
<feature type="compositionally biased region" description="Basic and acidic residues" evidence="1">
    <location>
        <begin position="26"/>
        <end position="36"/>
    </location>
</feature>
<dbReference type="PROSITE" id="PS51257">
    <property type="entry name" value="PROKAR_LIPOPROTEIN"/>
    <property type="match status" value="1"/>
</dbReference>
<accession>A0A511Z5I1</accession>
<protein>
    <recommendedName>
        <fullName evidence="5">Lipoprotein</fullName>
    </recommendedName>
</protein>
<dbReference type="AlphaFoldDB" id="A0A511Z5I1"/>
<evidence type="ECO:0000313" key="4">
    <source>
        <dbReference type="Proteomes" id="UP000321901"/>
    </source>
</evidence>
<feature type="chain" id="PRO_5039455928" description="Lipoprotein" evidence="2">
    <location>
        <begin position="20"/>
        <end position="284"/>
    </location>
</feature>
<dbReference type="Proteomes" id="UP000321901">
    <property type="component" value="Unassembled WGS sequence"/>
</dbReference>
<dbReference type="InterPro" id="IPR025372">
    <property type="entry name" value="DUF4362"/>
</dbReference>
<dbReference type="EMBL" id="BJYL01000012">
    <property type="protein sequence ID" value="GEN82701.1"/>
    <property type="molecule type" value="Genomic_DNA"/>
</dbReference>
<keyword evidence="2" id="KW-0732">Signal</keyword>
<feature type="region of interest" description="Disordered" evidence="1">
    <location>
        <begin position="26"/>
        <end position="47"/>
    </location>
</feature>
<evidence type="ECO:0000256" key="2">
    <source>
        <dbReference type="SAM" id="SignalP"/>
    </source>
</evidence>
<proteinExistence type="predicted"/>
<organism evidence="3 4">
    <name type="scientific">Sporosarcina luteola</name>
    <dbReference type="NCBI Taxonomy" id="582850"/>
    <lineage>
        <taxon>Bacteria</taxon>
        <taxon>Bacillati</taxon>
        <taxon>Bacillota</taxon>
        <taxon>Bacilli</taxon>
        <taxon>Bacillales</taxon>
        <taxon>Caryophanaceae</taxon>
        <taxon>Sporosarcina</taxon>
    </lineage>
</organism>
<sequence length="284" mass="31670">MKKVASLMLLITLLFIVTACNGNGDGGKDPIDRKQEQSTGGSRPTVKGVKNVDVVNTHGRIFEGLDNMHTFYENVLNGVLSDLRIVHYTIEGDPIVTDLKYDGEAMKVINDSTRDKFGSGEIETTKCSGLIEEVTHTNTTYFAVDCSDGHSGMLEILAIDYNVEQEDFFELALKYGNGLENEINTKTQVATRAPNSKETVTTSDFQLSSEVKQEVYKQLVMANYLGDIELVNNCHSNQFEEYDLQVYINGGEREFHWSSCDESPAGVKFTKIAEYIIAQSEMKE</sequence>
<evidence type="ECO:0000256" key="1">
    <source>
        <dbReference type="SAM" id="MobiDB-lite"/>
    </source>
</evidence>
<dbReference type="Pfam" id="PF14275">
    <property type="entry name" value="DUF4362"/>
    <property type="match status" value="1"/>
</dbReference>
<evidence type="ECO:0008006" key="5">
    <source>
        <dbReference type="Google" id="ProtNLM"/>
    </source>
</evidence>
<name>A0A511Z5I1_9BACL</name>
<reference evidence="3 4" key="1">
    <citation type="submission" date="2019-07" db="EMBL/GenBank/DDBJ databases">
        <title>Whole genome shotgun sequence of Sporosarcina luteola NBRC 105378.</title>
        <authorList>
            <person name="Hosoyama A."/>
            <person name="Uohara A."/>
            <person name="Ohji S."/>
            <person name="Ichikawa N."/>
        </authorList>
    </citation>
    <scope>NUCLEOTIDE SEQUENCE [LARGE SCALE GENOMIC DNA]</scope>
    <source>
        <strain evidence="3 4">NBRC 105378</strain>
    </source>
</reference>
<feature type="signal peptide" evidence="2">
    <location>
        <begin position="1"/>
        <end position="19"/>
    </location>
</feature>